<dbReference type="AlphaFoldDB" id="E3M127"/>
<organism evidence="3">
    <name type="scientific">Caenorhabditis remanei</name>
    <name type="common">Caenorhabditis vulgaris</name>
    <dbReference type="NCBI Taxonomy" id="31234"/>
    <lineage>
        <taxon>Eukaryota</taxon>
        <taxon>Metazoa</taxon>
        <taxon>Ecdysozoa</taxon>
        <taxon>Nematoda</taxon>
        <taxon>Chromadorea</taxon>
        <taxon>Rhabditida</taxon>
        <taxon>Rhabditina</taxon>
        <taxon>Rhabditomorpha</taxon>
        <taxon>Rhabditoidea</taxon>
        <taxon>Rhabditidae</taxon>
        <taxon>Peloderinae</taxon>
        <taxon>Caenorhabditis</taxon>
    </lineage>
</organism>
<feature type="region of interest" description="Disordered" evidence="1">
    <location>
        <begin position="145"/>
        <end position="363"/>
    </location>
</feature>
<feature type="compositionally biased region" description="Low complexity" evidence="1">
    <location>
        <begin position="266"/>
        <end position="307"/>
    </location>
</feature>
<proteinExistence type="predicted"/>
<feature type="compositionally biased region" description="Acidic residues" evidence="1">
    <location>
        <begin position="564"/>
        <end position="573"/>
    </location>
</feature>
<feature type="compositionally biased region" description="Basic residues" evidence="1">
    <location>
        <begin position="579"/>
        <end position="597"/>
    </location>
</feature>
<feature type="region of interest" description="Disordered" evidence="1">
    <location>
        <begin position="510"/>
        <end position="614"/>
    </location>
</feature>
<dbReference type="HOGENOM" id="CLU_444995_0_0_1"/>
<reference evidence="2" key="1">
    <citation type="submission" date="2007-07" db="EMBL/GenBank/DDBJ databases">
        <title>PCAP assembly of the Caenorhabditis remanei genome.</title>
        <authorList>
            <consortium name="The Caenorhabditis remanei Sequencing Consortium"/>
            <person name="Wilson R.K."/>
        </authorList>
    </citation>
    <scope>NUCLEOTIDE SEQUENCE [LARGE SCALE GENOMIC DNA]</scope>
    <source>
        <strain evidence="2">PB4641</strain>
    </source>
</reference>
<evidence type="ECO:0000256" key="1">
    <source>
        <dbReference type="SAM" id="MobiDB-lite"/>
    </source>
</evidence>
<feature type="compositionally biased region" description="Acidic residues" evidence="1">
    <location>
        <begin position="525"/>
        <end position="540"/>
    </location>
</feature>
<dbReference type="InParanoid" id="E3M127"/>
<protein>
    <submittedName>
        <fullName evidence="2">Uncharacterized protein</fullName>
    </submittedName>
</protein>
<feature type="compositionally biased region" description="Low complexity" evidence="1">
    <location>
        <begin position="180"/>
        <end position="194"/>
    </location>
</feature>
<feature type="compositionally biased region" description="Basic and acidic residues" evidence="1">
    <location>
        <begin position="196"/>
        <end position="218"/>
    </location>
</feature>
<accession>E3M127</accession>
<sequence>MENTITTINLWAIDNVVQTVLANQERRESDKIEARMALEERKPAVRLQDGQGSAFTPVTSRRHVFNLEYNQPAGSPPIKPVSGVSEEEDIQKLVLMAKSLLAQLGLLIFPVVQNQVEVEEEAASPTEGNAEKSSQTDNHVLDIEVDAPQNEEKGGEEQEDIDDEEAEMEREQFTDRGEMSPASKTSSTPSAPVPQAEERGEEQKEEGVEEAGMKREELFPNYNQGEMSPVAPPPRTSPIASGPAAPSSPSAPQSPTPTPSAPSAPPASSTSSAPQSSPDPSYAQPPAAPSSPAAPKCPTPTATLPPTYYVQPPSGPSSSSAPQSCSAPTFPPHILEIQRKAAKKNGRRRAEEKQDACRAPNPPLVRDSELYNRRVQEALDYIGGSPVYIDDHFRKLKFLENRLKLVSAFFSEKRRNLFDASNIGEIPQPVCIKAIAAKELYLAWFKVNGKGKSEFSSFWSFIIKRFIGSDWEAIKEENGVDYWEWIGREFEIHDEFVRQVKMGFISAEPMKRKRRAPQQDKDDGLEREDPEYEEEGEDEPGSSTLRPSDGAGHSLRKKRKGNESGDESEEDEEWSRQKELHKKKKTKVGKKPMRSKRAKMDSEEEDMDDSDQDM</sequence>
<feature type="compositionally biased region" description="Low complexity" evidence="1">
    <location>
        <begin position="237"/>
        <end position="251"/>
    </location>
</feature>
<dbReference type="OrthoDB" id="5911505at2759"/>
<feature type="compositionally biased region" description="Pro residues" evidence="1">
    <location>
        <begin position="252"/>
        <end position="265"/>
    </location>
</feature>
<evidence type="ECO:0000313" key="2">
    <source>
        <dbReference type="EMBL" id="EFO88737.1"/>
    </source>
</evidence>
<evidence type="ECO:0000313" key="3">
    <source>
        <dbReference type="Proteomes" id="UP000008281"/>
    </source>
</evidence>
<gene>
    <name evidence="2" type="ORF">CRE_06296</name>
</gene>
<feature type="compositionally biased region" description="Acidic residues" evidence="1">
    <location>
        <begin position="602"/>
        <end position="614"/>
    </location>
</feature>
<feature type="compositionally biased region" description="Basic and acidic residues" evidence="1">
    <location>
        <begin position="169"/>
        <end position="178"/>
    </location>
</feature>
<dbReference type="Proteomes" id="UP000008281">
    <property type="component" value="Unassembled WGS sequence"/>
</dbReference>
<feature type="compositionally biased region" description="Acidic residues" evidence="1">
    <location>
        <begin position="157"/>
        <end position="168"/>
    </location>
</feature>
<keyword evidence="3" id="KW-1185">Reference proteome</keyword>
<name>E3M127_CAERE</name>
<feature type="compositionally biased region" description="Low complexity" evidence="1">
    <location>
        <begin position="316"/>
        <end position="328"/>
    </location>
</feature>
<dbReference type="EMBL" id="DS268421">
    <property type="protein sequence ID" value="EFO88737.1"/>
    <property type="molecule type" value="Genomic_DNA"/>
</dbReference>